<dbReference type="EMBL" id="AP019860">
    <property type="protein sequence ID" value="BBM86199.1"/>
    <property type="molecule type" value="Genomic_DNA"/>
</dbReference>
<evidence type="ECO:0000313" key="1">
    <source>
        <dbReference type="EMBL" id="BBM86199.1"/>
    </source>
</evidence>
<name>A0A5S9F621_UABAM</name>
<dbReference type="KEGG" id="uam:UABAM_04585"/>
<evidence type="ECO:0000313" key="2">
    <source>
        <dbReference type="Proteomes" id="UP000326354"/>
    </source>
</evidence>
<reference evidence="1 2" key="1">
    <citation type="submission" date="2019-08" db="EMBL/GenBank/DDBJ databases">
        <title>Complete genome sequence of Candidatus Uab amorphum.</title>
        <authorList>
            <person name="Shiratori T."/>
            <person name="Suzuki S."/>
            <person name="Kakizawa Y."/>
            <person name="Ishida K."/>
        </authorList>
    </citation>
    <scope>NUCLEOTIDE SEQUENCE [LARGE SCALE GENOMIC DNA]</scope>
    <source>
        <strain evidence="1 2">SRT547</strain>
    </source>
</reference>
<dbReference type="AlphaFoldDB" id="A0A5S9F621"/>
<sequence>MTGKMIVIKNKNTVMAVINASTLRRAKSHNEQMSSIRATVENCEDGFVFYSFIDY</sequence>
<protein>
    <submittedName>
        <fullName evidence="1">Uncharacterized protein</fullName>
    </submittedName>
</protein>
<gene>
    <name evidence="1" type="ORF">UABAM_04585</name>
</gene>
<keyword evidence="2" id="KW-1185">Reference proteome</keyword>
<accession>A0A5S9F621</accession>
<organism evidence="1 2">
    <name type="scientific">Uabimicrobium amorphum</name>
    <dbReference type="NCBI Taxonomy" id="2596890"/>
    <lineage>
        <taxon>Bacteria</taxon>
        <taxon>Pseudomonadati</taxon>
        <taxon>Planctomycetota</taxon>
        <taxon>Candidatus Uabimicrobiia</taxon>
        <taxon>Candidatus Uabimicrobiales</taxon>
        <taxon>Candidatus Uabimicrobiaceae</taxon>
        <taxon>Candidatus Uabimicrobium</taxon>
    </lineage>
</organism>
<proteinExistence type="predicted"/>
<dbReference type="Proteomes" id="UP000326354">
    <property type="component" value="Chromosome"/>
</dbReference>